<protein>
    <submittedName>
        <fullName evidence="2">DUF4476 domain-containing protein</fullName>
    </submittedName>
</protein>
<dbReference type="InterPro" id="IPR028011">
    <property type="entry name" value="DUF4476"/>
</dbReference>
<organism evidence="2">
    <name type="scientific">candidate division WOR-3 bacterium</name>
    <dbReference type="NCBI Taxonomy" id="2052148"/>
    <lineage>
        <taxon>Bacteria</taxon>
        <taxon>Bacteria division WOR-3</taxon>
    </lineage>
</organism>
<gene>
    <name evidence="2" type="ORF">ENU66_04080</name>
</gene>
<reference evidence="2" key="1">
    <citation type="journal article" date="2020" name="mSystems">
        <title>Genome- and Community-Level Interaction Insights into Carbon Utilization and Element Cycling Functions of Hydrothermarchaeota in Hydrothermal Sediment.</title>
        <authorList>
            <person name="Zhou Z."/>
            <person name="Liu Y."/>
            <person name="Xu W."/>
            <person name="Pan J."/>
            <person name="Luo Z.H."/>
            <person name="Li M."/>
        </authorList>
    </citation>
    <scope>NUCLEOTIDE SEQUENCE [LARGE SCALE GENOMIC DNA]</scope>
    <source>
        <strain evidence="2">SpSt-69</strain>
    </source>
</reference>
<dbReference type="EMBL" id="DTDJ01000028">
    <property type="protein sequence ID" value="HGL17490.1"/>
    <property type="molecule type" value="Genomic_DNA"/>
</dbReference>
<dbReference type="AlphaFoldDB" id="A0A7V3ZXI0"/>
<sequence>MLKILLFLLTVQTGIDTVIVKTIKGEVPVRVFSDRGKTLKSLPEDPELITKLIKEDLRILQKDYISRLPGEHSRRNATALIFEIEDLVNVLYLYSLELEEQYTQPKPMTEESFQKLLEQVQREWNTQNKLAILEVAAINNYFSTDQIVRIMRSFYSDDDKIEAVKITVKKIADRENLYLLLNEVTFSRSKEELRKLLQN</sequence>
<evidence type="ECO:0000313" key="2">
    <source>
        <dbReference type="EMBL" id="HGL17490.1"/>
    </source>
</evidence>
<name>A0A7V3ZXI0_UNCW3</name>
<proteinExistence type="predicted"/>
<accession>A0A7V3ZXI0</accession>
<comment type="caution">
    <text evidence="2">The sequence shown here is derived from an EMBL/GenBank/DDBJ whole genome shotgun (WGS) entry which is preliminary data.</text>
</comment>
<feature type="domain" description="DUF4476" evidence="1">
    <location>
        <begin position="108"/>
        <end position="197"/>
    </location>
</feature>
<dbReference type="Pfam" id="PF14771">
    <property type="entry name" value="DUF4476"/>
    <property type="match status" value="1"/>
</dbReference>
<evidence type="ECO:0000259" key="1">
    <source>
        <dbReference type="Pfam" id="PF14771"/>
    </source>
</evidence>